<reference evidence="1 2" key="1">
    <citation type="submission" date="2023-10" db="EMBL/GenBank/DDBJ databases">
        <title>Genome-Wide Identification Analysis in wild type Solanum Pinnatisectum Reveals Some Genes Defensing Phytophthora Infestans.</title>
        <authorList>
            <person name="Sun C."/>
        </authorList>
    </citation>
    <scope>NUCLEOTIDE SEQUENCE [LARGE SCALE GENOMIC DNA]</scope>
    <source>
        <strain evidence="1">LQN</strain>
        <tissue evidence="1">Leaf</tissue>
    </source>
</reference>
<organism evidence="1 2">
    <name type="scientific">Solanum pinnatisectum</name>
    <name type="common">tansyleaf nightshade</name>
    <dbReference type="NCBI Taxonomy" id="50273"/>
    <lineage>
        <taxon>Eukaryota</taxon>
        <taxon>Viridiplantae</taxon>
        <taxon>Streptophyta</taxon>
        <taxon>Embryophyta</taxon>
        <taxon>Tracheophyta</taxon>
        <taxon>Spermatophyta</taxon>
        <taxon>Magnoliopsida</taxon>
        <taxon>eudicotyledons</taxon>
        <taxon>Gunneridae</taxon>
        <taxon>Pentapetalae</taxon>
        <taxon>asterids</taxon>
        <taxon>lamiids</taxon>
        <taxon>Solanales</taxon>
        <taxon>Solanaceae</taxon>
        <taxon>Solanoideae</taxon>
        <taxon>Solaneae</taxon>
        <taxon>Solanum</taxon>
    </lineage>
</organism>
<gene>
    <name evidence="1" type="ORF">R3W88_014453</name>
</gene>
<sequence length="93" mass="10603">MVIHNDMNVMVYVMLKKANTDFNKFLICIYVLDTGVFASICMNEIVGYETQHLIITQLVDPIVAFVSGDCNGMISDPYNKHVEIDPVYRTKQL</sequence>
<name>A0AAV9KU28_9SOLN</name>
<dbReference type="Proteomes" id="UP001311915">
    <property type="component" value="Unassembled WGS sequence"/>
</dbReference>
<dbReference type="EMBL" id="JAWPEI010000009">
    <property type="protein sequence ID" value="KAK4716115.1"/>
    <property type="molecule type" value="Genomic_DNA"/>
</dbReference>
<proteinExistence type="predicted"/>
<comment type="caution">
    <text evidence="1">The sequence shown here is derived from an EMBL/GenBank/DDBJ whole genome shotgun (WGS) entry which is preliminary data.</text>
</comment>
<accession>A0AAV9KU28</accession>
<dbReference type="AlphaFoldDB" id="A0AAV9KU28"/>
<evidence type="ECO:0000313" key="2">
    <source>
        <dbReference type="Proteomes" id="UP001311915"/>
    </source>
</evidence>
<evidence type="ECO:0000313" key="1">
    <source>
        <dbReference type="EMBL" id="KAK4716115.1"/>
    </source>
</evidence>
<protein>
    <submittedName>
        <fullName evidence="1">Uncharacterized protein</fullName>
    </submittedName>
</protein>
<keyword evidence="2" id="KW-1185">Reference proteome</keyword>